<dbReference type="AlphaFoldDB" id="A0A1I5G0S9"/>
<reference evidence="3" key="1">
    <citation type="submission" date="2016-10" db="EMBL/GenBank/DDBJ databases">
        <authorList>
            <person name="Varghese N."/>
            <person name="Submissions S."/>
        </authorList>
    </citation>
    <scope>NUCLEOTIDE SEQUENCE [LARGE SCALE GENOMIC DNA]</scope>
    <source>
        <strain evidence="3">DSM 15282</strain>
    </source>
</reference>
<dbReference type="InterPro" id="IPR002575">
    <property type="entry name" value="Aminoglycoside_PTrfase"/>
</dbReference>
<accession>A0A1I5G0S9</accession>
<proteinExistence type="predicted"/>
<dbReference type="STRING" id="226506.SAMN04488519_105128"/>
<organism evidence="2 3">
    <name type="scientific">Algoriphagus ornithinivorans</name>
    <dbReference type="NCBI Taxonomy" id="226506"/>
    <lineage>
        <taxon>Bacteria</taxon>
        <taxon>Pseudomonadati</taxon>
        <taxon>Bacteroidota</taxon>
        <taxon>Cytophagia</taxon>
        <taxon>Cytophagales</taxon>
        <taxon>Cyclobacteriaceae</taxon>
        <taxon>Algoriphagus</taxon>
    </lineage>
</organism>
<dbReference type="RefSeq" id="WP_091653345.1">
    <property type="nucleotide sequence ID" value="NZ_FOVW01000005.1"/>
</dbReference>
<evidence type="ECO:0000313" key="2">
    <source>
        <dbReference type="EMBL" id="SFO29171.1"/>
    </source>
</evidence>
<dbReference type="InterPro" id="IPR011009">
    <property type="entry name" value="Kinase-like_dom_sf"/>
</dbReference>
<gene>
    <name evidence="2" type="ORF">SAMN04488519_105128</name>
</gene>
<dbReference type="GO" id="GO:0016301">
    <property type="term" value="F:kinase activity"/>
    <property type="evidence" value="ECO:0007669"/>
    <property type="project" value="UniProtKB-KW"/>
</dbReference>
<name>A0A1I5G0S9_9BACT</name>
<dbReference type="InterPro" id="IPR050249">
    <property type="entry name" value="Pseudomonas-type_ThrB"/>
</dbReference>
<dbReference type="Proteomes" id="UP000199564">
    <property type="component" value="Unassembled WGS sequence"/>
</dbReference>
<sequence>MNKALFLSVFKAYELGSVSDATITELGEGLIHQTFLLNTSQGAYVLQAFNREVFQFPERISSNLSLLAEYRDSHPFQYDLPLPLKSAEGKNMIEWEGKLYRLFDFVQGTTIQEIESKEQAFAAGEAYGFFASWAKDVDLSLYQETIQNFHRLDLRYERFLEVASSKQNLDEEERYILMFYINQKPLVEAYKSWTSNLPLRLTHNDTKINNLIFSENAQNVKALIDLDTLMPGFLLYDLGDLIRTVACSVSETSVNWPAIHLNIDVYEELLKGYWSGIQIIATSAEKESLLLAGEIMTCIMGLRFFTDHLMGNVYYKVKYPEQNLHRAKNQMVFLRDQQAKRKILEEIGNKVFV</sequence>
<dbReference type="PANTHER" id="PTHR21064">
    <property type="entry name" value="AMINOGLYCOSIDE PHOSPHOTRANSFERASE DOMAIN-CONTAINING PROTEIN-RELATED"/>
    <property type="match status" value="1"/>
</dbReference>
<evidence type="ECO:0000259" key="1">
    <source>
        <dbReference type="Pfam" id="PF01636"/>
    </source>
</evidence>
<dbReference type="Pfam" id="PF01636">
    <property type="entry name" value="APH"/>
    <property type="match status" value="1"/>
</dbReference>
<dbReference type="SUPFAM" id="SSF56112">
    <property type="entry name" value="Protein kinase-like (PK-like)"/>
    <property type="match status" value="1"/>
</dbReference>
<keyword evidence="2" id="KW-0418">Kinase</keyword>
<dbReference type="Gene3D" id="3.30.200.20">
    <property type="entry name" value="Phosphorylase Kinase, domain 1"/>
    <property type="match status" value="1"/>
</dbReference>
<keyword evidence="3" id="KW-1185">Reference proteome</keyword>
<feature type="domain" description="Aminoglycoside phosphotransferase" evidence="1">
    <location>
        <begin position="22"/>
        <end position="246"/>
    </location>
</feature>
<dbReference type="Gene3D" id="3.90.1200.10">
    <property type="match status" value="1"/>
</dbReference>
<evidence type="ECO:0000313" key="3">
    <source>
        <dbReference type="Proteomes" id="UP000199564"/>
    </source>
</evidence>
<protein>
    <submittedName>
        <fullName evidence="2">Ser/Thr protein kinase RdoA involved in Cpx stress response, MazF antagonist</fullName>
    </submittedName>
</protein>
<dbReference type="EMBL" id="FOVW01000005">
    <property type="protein sequence ID" value="SFO29171.1"/>
    <property type="molecule type" value="Genomic_DNA"/>
</dbReference>
<keyword evidence="2" id="KW-0808">Transferase</keyword>